<organism evidence="4 5">
    <name type="scientific">Actinomycetospora aurantiaca</name>
    <dbReference type="NCBI Taxonomy" id="3129233"/>
    <lineage>
        <taxon>Bacteria</taxon>
        <taxon>Bacillati</taxon>
        <taxon>Actinomycetota</taxon>
        <taxon>Actinomycetes</taxon>
        <taxon>Pseudonocardiales</taxon>
        <taxon>Pseudonocardiaceae</taxon>
        <taxon>Actinomycetospora</taxon>
    </lineage>
</organism>
<feature type="transmembrane region" description="Helical" evidence="2">
    <location>
        <begin position="35"/>
        <end position="51"/>
    </location>
</feature>
<dbReference type="Pfam" id="PF13360">
    <property type="entry name" value="PQQ_2"/>
    <property type="match status" value="1"/>
</dbReference>
<feature type="transmembrane region" description="Helical" evidence="2">
    <location>
        <begin position="63"/>
        <end position="82"/>
    </location>
</feature>
<feature type="transmembrane region" description="Helical" evidence="2">
    <location>
        <begin position="88"/>
        <end position="107"/>
    </location>
</feature>
<sequence length="565" mass="56797">MRAAAVVVGLVLLVVGVVLDRAGWWGWAGELTDDSLLVTALVVLAVAGLLTRVDAVWARRSGAVGAVVAGAVTVVLLVDGIAEGLPGPAAGVLLVGTAAVVVAAVALAVGPPPRRRRPLAGAALAVGLLAAATVAGSVVDAPTRTTTDAPVIDAAVVAGTGTVRWTYPVGGPVADVVPVRGGVAVLRGPDGPRTDAPFDRPSDDSDDDERGDEIVALDGTTGTPRWTFRQGRQRVDALVPSPGGGVLAVSHVLPGGGALVTVLDAATGATRFTVTTPIRRGVLQLTDRVLTVLDPRGTAAGDSSSSRGEETYGLVAYRLDDGARAWTWDPPPGCALGVPWSPTLGPPGRWTLAVREVGVTPVDCGDDRVLTGLDDSTGAVRWTLPGIPRVTPDGRTVAVEPTLTALPDGGSVLVGGSPAQVVDAATGATRPVPGLGEFDLGAVRPGPVRALALTDGEPRSSIDARTGAILPLPAEAPGECSTPQGAVAVTDTATLRLCGVGAGFGLRLDAGPVLPLDLGPPALSGSDSTRDTLLYRRSEYVIVPAPGALVVATTRTDPATLVGVA</sequence>
<dbReference type="Gene3D" id="2.130.10.10">
    <property type="entry name" value="YVTN repeat-like/Quinoprotein amine dehydrogenase"/>
    <property type="match status" value="1"/>
</dbReference>
<comment type="caution">
    <text evidence="4">The sequence shown here is derived from an EMBL/GenBank/DDBJ whole genome shotgun (WGS) entry which is preliminary data.</text>
</comment>
<dbReference type="InterPro" id="IPR015943">
    <property type="entry name" value="WD40/YVTN_repeat-like_dom_sf"/>
</dbReference>
<gene>
    <name evidence="4" type="ORF">WCD74_27830</name>
</gene>
<keyword evidence="2" id="KW-1133">Transmembrane helix</keyword>
<keyword evidence="2" id="KW-0472">Membrane</keyword>
<evidence type="ECO:0000256" key="1">
    <source>
        <dbReference type="SAM" id="MobiDB-lite"/>
    </source>
</evidence>
<protein>
    <submittedName>
        <fullName evidence="4">PQQ-binding-like beta-propeller repeat protein</fullName>
    </submittedName>
</protein>
<dbReference type="InterPro" id="IPR011047">
    <property type="entry name" value="Quinoprotein_ADH-like_sf"/>
</dbReference>
<evidence type="ECO:0000259" key="3">
    <source>
        <dbReference type="Pfam" id="PF13360"/>
    </source>
</evidence>
<feature type="compositionally biased region" description="Basic and acidic residues" evidence="1">
    <location>
        <begin position="190"/>
        <end position="203"/>
    </location>
</feature>
<feature type="domain" description="Pyrrolo-quinoline quinone repeat" evidence="3">
    <location>
        <begin position="212"/>
        <end position="428"/>
    </location>
</feature>
<keyword evidence="5" id="KW-1185">Reference proteome</keyword>
<dbReference type="RefSeq" id="WP_337698171.1">
    <property type="nucleotide sequence ID" value="NZ_JBBEGN010000025.1"/>
</dbReference>
<keyword evidence="2" id="KW-0812">Transmembrane</keyword>
<evidence type="ECO:0000313" key="5">
    <source>
        <dbReference type="Proteomes" id="UP001385809"/>
    </source>
</evidence>
<proteinExistence type="predicted"/>
<dbReference type="EMBL" id="JBBEGN010000025">
    <property type="protein sequence ID" value="MEJ2871601.1"/>
    <property type="molecule type" value="Genomic_DNA"/>
</dbReference>
<dbReference type="SUPFAM" id="SSF50998">
    <property type="entry name" value="Quinoprotein alcohol dehydrogenase-like"/>
    <property type="match status" value="1"/>
</dbReference>
<feature type="transmembrane region" description="Helical" evidence="2">
    <location>
        <begin position="119"/>
        <end position="139"/>
    </location>
</feature>
<dbReference type="InterPro" id="IPR002372">
    <property type="entry name" value="PQQ_rpt_dom"/>
</dbReference>
<feature type="region of interest" description="Disordered" evidence="1">
    <location>
        <begin position="186"/>
        <end position="212"/>
    </location>
</feature>
<accession>A0ABU8MWG5</accession>
<dbReference type="Proteomes" id="UP001385809">
    <property type="component" value="Unassembled WGS sequence"/>
</dbReference>
<name>A0ABU8MWG5_9PSEU</name>
<reference evidence="4 5" key="1">
    <citation type="submission" date="2024-03" db="EMBL/GenBank/DDBJ databases">
        <title>Actinomycetospora sp. OC33-EN08, a novel actinomycete isolated from wild orchid (Aerides multiflora).</title>
        <authorList>
            <person name="Suriyachadkun C."/>
        </authorList>
    </citation>
    <scope>NUCLEOTIDE SEQUENCE [LARGE SCALE GENOMIC DNA]</scope>
    <source>
        <strain evidence="4 5">OC33-EN08</strain>
    </source>
</reference>
<evidence type="ECO:0000256" key="2">
    <source>
        <dbReference type="SAM" id="Phobius"/>
    </source>
</evidence>
<evidence type="ECO:0000313" key="4">
    <source>
        <dbReference type="EMBL" id="MEJ2871601.1"/>
    </source>
</evidence>